<proteinExistence type="predicted"/>
<gene>
    <name evidence="2" type="ORF">PG991_008045</name>
</gene>
<keyword evidence="3" id="KW-1185">Reference proteome</keyword>
<reference evidence="2 3" key="1">
    <citation type="submission" date="2023-01" db="EMBL/GenBank/DDBJ databases">
        <title>Analysis of 21 Apiospora genomes using comparative genomics revels a genus with tremendous synthesis potential of carbohydrate active enzymes and secondary metabolites.</title>
        <authorList>
            <person name="Sorensen T."/>
        </authorList>
    </citation>
    <scope>NUCLEOTIDE SEQUENCE [LARGE SCALE GENOMIC DNA]</scope>
    <source>
        <strain evidence="2 3">CBS 20057</strain>
    </source>
</reference>
<name>A0ABR1RV56_9PEZI</name>
<dbReference type="EMBL" id="JAQQWI010000010">
    <property type="protein sequence ID" value="KAK8018855.1"/>
    <property type="molecule type" value="Genomic_DNA"/>
</dbReference>
<evidence type="ECO:0000313" key="3">
    <source>
        <dbReference type="Proteomes" id="UP001396898"/>
    </source>
</evidence>
<feature type="region of interest" description="Disordered" evidence="1">
    <location>
        <begin position="389"/>
        <end position="413"/>
    </location>
</feature>
<protein>
    <submittedName>
        <fullName evidence="2">Uncharacterized protein</fullName>
    </submittedName>
</protein>
<sequence length="452" mass="51009">MESLERQQGIPTHALKDLLDNALSIELRPTIASPKRTVSVFLCHWDTDAENHPEIDSGVHSLQETFEQHYGFKTEVHQLEQAKSGPKNQLTLISRFMPLLYDTSPDPTGPCRCAKGMRRYMNKPQEVDSFIFIYIGFAETAIDGSCLLRPVGSQPGDQVEDQDQAPATTLPSVSLSAVSRATLDMVPSRVLYLLDCPYDGPSTMCTNKELIAAGSALWRPSFEFTTHLAHHILQAAREKRIINTPLLFSRLTNTLSVPPAKANSAVGTSQSGGPAFINNKYEPISLAPIDAVRWFEKDPKIERRWQPMDIDVPGVSSEVTFSTPRRDDLANYTVWLERNKEGEPPRIRLSLQTEDMFHFTLRTSLWYCLPKTPSVTLISVENTHPECKAITPLPRRPRKQKPTYPYQPEDYQPKDLRVVMEESKNIPAPQKPKIRLNEHTKSGLRALLESIE</sequence>
<evidence type="ECO:0000313" key="2">
    <source>
        <dbReference type="EMBL" id="KAK8018855.1"/>
    </source>
</evidence>
<organism evidence="2 3">
    <name type="scientific">Apiospora marii</name>
    <dbReference type="NCBI Taxonomy" id="335849"/>
    <lineage>
        <taxon>Eukaryota</taxon>
        <taxon>Fungi</taxon>
        <taxon>Dikarya</taxon>
        <taxon>Ascomycota</taxon>
        <taxon>Pezizomycotina</taxon>
        <taxon>Sordariomycetes</taxon>
        <taxon>Xylariomycetidae</taxon>
        <taxon>Amphisphaeriales</taxon>
        <taxon>Apiosporaceae</taxon>
        <taxon>Apiospora</taxon>
    </lineage>
</organism>
<accession>A0ABR1RV56</accession>
<dbReference type="Proteomes" id="UP001396898">
    <property type="component" value="Unassembled WGS sequence"/>
</dbReference>
<comment type="caution">
    <text evidence="2">The sequence shown here is derived from an EMBL/GenBank/DDBJ whole genome shotgun (WGS) entry which is preliminary data.</text>
</comment>
<evidence type="ECO:0000256" key="1">
    <source>
        <dbReference type="SAM" id="MobiDB-lite"/>
    </source>
</evidence>